<proteinExistence type="predicted"/>
<protein>
    <submittedName>
        <fullName evidence="1">Uncharacterized protein</fullName>
    </submittedName>
</protein>
<dbReference type="Proteomes" id="UP001148662">
    <property type="component" value="Unassembled WGS sequence"/>
</dbReference>
<sequence>MFSRVQIAALTLFVAVSQVLAQLPANCARDYTVKAGDICIDISAANNLAFVNPVINAQCTNLFVGEELCLGVTGQDCTTTTVVQSGDICDTIADEADIPLSTLLANNPNIDSLCTNIVVGEVLCTASTIIPYSSSS</sequence>
<gene>
    <name evidence="1" type="ORF">NM688_g3688</name>
</gene>
<comment type="caution">
    <text evidence="1">The sequence shown here is derived from an EMBL/GenBank/DDBJ whole genome shotgun (WGS) entry which is preliminary data.</text>
</comment>
<evidence type="ECO:0000313" key="1">
    <source>
        <dbReference type="EMBL" id="KAJ3553301.1"/>
    </source>
</evidence>
<reference evidence="1" key="1">
    <citation type="submission" date="2022-07" db="EMBL/GenBank/DDBJ databases">
        <title>Genome Sequence of Phlebia brevispora.</title>
        <authorList>
            <person name="Buettner E."/>
        </authorList>
    </citation>
    <scope>NUCLEOTIDE SEQUENCE</scope>
    <source>
        <strain evidence="1">MPL23</strain>
    </source>
</reference>
<keyword evidence="2" id="KW-1185">Reference proteome</keyword>
<accession>A0ACC1T4U0</accession>
<name>A0ACC1T4U0_9APHY</name>
<dbReference type="EMBL" id="JANHOG010000555">
    <property type="protein sequence ID" value="KAJ3553301.1"/>
    <property type="molecule type" value="Genomic_DNA"/>
</dbReference>
<organism evidence="1 2">
    <name type="scientific">Phlebia brevispora</name>
    <dbReference type="NCBI Taxonomy" id="194682"/>
    <lineage>
        <taxon>Eukaryota</taxon>
        <taxon>Fungi</taxon>
        <taxon>Dikarya</taxon>
        <taxon>Basidiomycota</taxon>
        <taxon>Agaricomycotina</taxon>
        <taxon>Agaricomycetes</taxon>
        <taxon>Polyporales</taxon>
        <taxon>Meruliaceae</taxon>
        <taxon>Phlebia</taxon>
    </lineage>
</organism>
<evidence type="ECO:0000313" key="2">
    <source>
        <dbReference type="Proteomes" id="UP001148662"/>
    </source>
</evidence>